<dbReference type="EMBL" id="CAJPDR010000303">
    <property type="protein sequence ID" value="CAF9931231.1"/>
    <property type="molecule type" value="Genomic_DNA"/>
</dbReference>
<gene>
    <name evidence="2" type="ORF">ALECFALPRED_004960</name>
</gene>
<dbReference type="OrthoDB" id="5418256at2759"/>
<evidence type="ECO:0000313" key="2">
    <source>
        <dbReference type="EMBL" id="CAF9931231.1"/>
    </source>
</evidence>
<protein>
    <submittedName>
        <fullName evidence="2">Uncharacterized protein</fullName>
    </submittedName>
</protein>
<proteinExistence type="predicted"/>
<name>A0A8H3FV08_9LECA</name>
<sequence length="218" mass="23905">MRLFLVLLALSALAAAGPLPLFSKATLEVRAPPSTPANNSLDSDPVAALTQLKAIYDSLNEPEPSANLKLKRDFWAWLKDAFESPGLKARSSVSASTPDDNTLSPDPVATLTKLKAVYDSLNEKRMESGLKVKRDFWKWLKDMFDSPGLKARSFDDHSVIHSNSDNVSKTKRTCAEVSGSEGPIFPPVNSHGQHIRRHLDVKRGVPARKCDLNFEAGP</sequence>
<dbReference type="AlphaFoldDB" id="A0A8H3FV08"/>
<keyword evidence="1" id="KW-0732">Signal</keyword>
<evidence type="ECO:0000313" key="3">
    <source>
        <dbReference type="Proteomes" id="UP000664203"/>
    </source>
</evidence>
<dbReference type="Proteomes" id="UP000664203">
    <property type="component" value="Unassembled WGS sequence"/>
</dbReference>
<comment type="caution">
    <text evidence="2">The sequence shown here is derived from an EMBL/GenBank/DDBJ whole genome shotgun (WGS) entry which is preliminary data.</text>
</comment>
<accession>A0A8H3FV08</accession>
<feature type="signal peptide" evidence="1">
    <location>
        <begin position="1"/>
        <end position="16"/>
    </location>
</feature>
<feature type="chain" id="PRO_5034247177" evidence="1">
    <location>
        <begin position="17"/>
        <end position="218"/>
    </location>
</feature>
<keyword evidence="3" id="KW-1185">Reference proteome</keyword>
<reference evidence="2" key="1">
    <citation type="submission" date="2021-03" db="EMBL/GenBank/DDBJ databases">
        <authorList>
            <person name="Tagirdzhanova G."/>
        </authorList>
    </citation>
    <scope>NUCLEOTIDE SEQUENCE</scope>
</reference>
<organism evidence="2 3">
    <name type="scientific">Alectoria fallacina</name>
    <dbReference type="NCBI Taxonomy" id="1903189"/>
    <lineage>
        <taxon>Eukaryota</taxon>
        <taxon>Fungi</taxon>
        <taxon>Dikarya</taxon>
        <taxon>Ascomycota</taxon>
        <taxon>Pezizomycotina</taxon>
        <taxon>Lecanoromycetes</taxon>
        <taxon>OSLEUM clade</taxon>
        <taxon>Lecanoromycetidae</taxon>
        <taxon>Lecanorales</taxon>
        <taxon>Lecanorineae</taxon>
        <taxon>Parmeliaceae</taxon>
        <taxon>Alectoria</taxon>
    </lineage>
</organism>
<evidence type="ECO:0000256" key="1">
    <source>
        <dbReference type="SAM" id="SignalP"/>
    </source>
</evidence>